<reference evidence="2 3" key="1">
    <citation type="journal article" date="2021" name="Elife">
        <title>Chloroplast acquisition without the gene transfer in kleptoplastic sea slugs, Plakobranchus ocellatus.</title>
        <authorList>
            <person name="Maeda T."/>
            <person name="Takahashi S."/>
            <person name="Yoshida T."/>
            <person name="Shimamura S."/>
            <person name="Takaki Y."/>
            <person name="Nagai Y."/>
            <person name="Toyoda A."/>
            <person name="Suzuki Y."/>
            <person name="Arimoto A."/>
            <person name="Ishii H."/>
            <person name="Satoh N."/>
            <person name="Nishiyama T."/>
            <person name="Hasebe M."/>
            <person name="Maruyama T."/>
            <person name="Minagawa J."/>
            <person name="Obokata J."/>
            <person name="Shigenobu S."/>
        </authorList>
    </citation>
    <scope>NUCLEOTIDE SEQUENCE [LARGE SCALE GENOMIC DNA]</scope>
</reference>
<dbReference type="EMBL" id="BLXT01002510">
    <property type="protein sequence ID" value="GFN95436.1"/>
    <property type="molecule type" value="Genomic_DNA"/>
</dbReference>
<evidence type="ECO:0000313" key="3">
    <source>
        <dbReference type="Proteomes" id="UP000735302"/>
    </source>
</evidence>
<comment type="caution">
    <text evidence="2">The sequence shown here is derived from an EMBL/GenBank/DDBJ whole genome shotgun (WGS) entry which is preliminary data.</text>
</comment>
<protein>
    <submittedName>
        <fullName evidence="2">Uncharacterized protein</fullName>
    </submittedName>
</protein>
<evidence type="ECO:0000313" key="2">
    <source>
        <dbReference type="EMBL" id="GFN95436.1"/>
    </source>
</evidence>
<sequence>MRGPQQAETELSMCLEEKSESSPLRVDLPPPKLETGTSKVLRLDHIGIRQTRRHNGRDKNKLDIEVNSNRSACLLDSSKAWTRVPMKKEQISTRGEEISERLRTVFFYSTSVLKAVPRIEHCGTVTKMMGK</sequence>
<keyword evidence="3" id="KW-1185">Reference proteome</keyword>
<evidence type="ECO:0000256" key="1">
    <source>
        <dbReference type="SAM" id="MobiDB-lite"/>
    </source>
</evidence>
<proteinExistence type="predicted"/>
<dbReference type="AlphaFoldDB" id="A0AAV3ZLQ3"/>
<name>A0AAV3ZLQ3_9GAST</name>
<accession>A0AAV3ZLQ3</accession>
<gene>
    <name evidence="2" type="ORF">PoB_002194200</name>
</gene>
<organism evidence="2 3">
    <name type="scientific">Plakobranchus ocellatus</name>
    <dbReference type="NCBI Taxonomy" id="259542"/>
    <lineage>
        <taxon>Eukaryota</taxon>
        <taxon>Metazoa</taxon>
        <taxon>Spiralia</taxon>
        <taxon>Lophotrochozoa</taxon>
        <taxon>Mollusca</taxon>
        <taxon>Gastropoda</taxon>
        <taxon>Heterobranchia</taxon>
        <taxon>Euthyneura</taxon>
        <taxon>Panpulmonata</taxon>
        <taxon>Sacoglossa</taxon>
        <taxon>Placobranchoidea</taxon>
        <taxon>Plakobranchidae</taxon>
        <taxon>Plakobranchus</taxon>
    </lineage>
</organism>
<feature type="region of interest" description="Disordered" evidence="1">
    <location>
        <begin position="1"/>
        <end position="35"/>
    </location>
</feature>
<dbReference type="Proteomes" id="UP000735302">
    <property type="component" value="Unassembled WGS sequence"/>
</dbReference>